<keyword evidence="1" id="KW-0812">Transmembrane</keyword>
<protein>
    <submittedName>
        <fullName evidence="2">Uncharacterized protein</fullName>
    </submittedName>
</protein>
<dbReference type="Proteomes" id="UP000030008">
    <property type="component" value="Unassembled WGS sequence"/>
</dbReference>
<sequence>MMRIFGNSSLLFSWIPFFYLHPLEIAAQEYAANSTLCMMMCALWLPLLFVGTIHVINRSDLEGGMR</sequence>
<evidence type="ECO:0000313" key="2">
    <source>
        <dbReference type="EMBL" id="KGJ53553.1"/>
    </source>
</evidence>
<keyword evidence="1" id="KW-1133">Transmembrane helix</keyword>
<feature type="transmembrane region" description="Helical" evidence="1">
    <location>
        <begin position="37"/>
        <end position="56"/>
    </location>
</feature>
<reference evidence="2 3" key="1">
    <citation type="submission" date="2014-08" db="EMBL/GenBank/DDBJ databases">
        <title>Clostridium innocuum, an unnegligible vancomycin-resistant pathogen causing extra-intestinal infections.</title>
        <authorList>
            <person name="Feng Y."/>
            <person name="Chiu C.-H."/>
        </authorList>
    </citation>
    <scope>NUCLEOTIDE SEQUENCE [LARGE SCALE GENOMIC DNA]</scope>
    <source>
        <strain evidence="2 3">AN88</strain>
    </source>
</reference>
<accession>A0A099I9I8</accession>
<organism evidence="2 3">
    <name type="scientific">Clostridium innocuum</name>
    <dbReference type="NCBI Taxonomy" id="1522"/>
    <lineage>
        <taxon>Bacteria</taxon>
        <taxon>Bacillati</taxon>
        <taxon>Bacillota</taxon>
        <taxon>Clostridia</taxon>
        <taxon>Eubacteriales</taxon>
        <taxon>Clostridiaceae</taxon>
        <taxon>Clostridium</taxon>
    </lineage>
</organism>
<keyword evidence="1" id="KW-0472">Membrane</keyword>
<evidence type="ECO:0000256" key="1">
    <source>
        <dbReference type="SAM" id="Phobius"/>
    </source>
</evidence>
<evidence type="ECO:0000313" key="3">
    <source>
        <dbReference type="Proteomes" id="UP000030008"/>
    </source>
</evidence>
<dbReference type="EMBL" id="JQIF01000039">
    <property type="protein sequence ID" value="KGJ53553.1"/>
    <property type="molecule type" value="Genomic_DNA"/>
</dbReference>
<name>A0A099I9I8_CLOIN</name>
<dbReference type="AlphaFoldDB" id="A0A099I9I8"/>
<gene>
    <name evidence="2" type="ORF">CIAN88_09060</name>
</gene>
<comment type="caution">
    <text evidence="2">The sequence shown here is derived from an EMBL/GenBank/DDBJ whole genome shotgun (WGS) entry which is preliminary data.</text>
</comment>
<proteinExistence type="predicted"/>